<dbReference type="InterPro" id="IPR036291">
    <property type="entry name" value="NAD(P)-bd_dom_sf"/>
</dbReference>
<dbReference type="OrthoDB" id="9778690at2"/>
<evidence type="ECO:0000313" key="12">
    <source>
        <dbReference type="Proteomes" id="UP000091846"/>
    </source>
</evidence>
<dbReference type="SMART" id="SM00826">
    <property type="entry name" value="PKS_DH"/>
    <property type="match status" value="1"/>
</dbReference>
<evidence type="ECO:0000256" key="6">
    <source>
        <dbReference type="PROSITE-ProRule" id="PRU01363"/>
    </source>
</evidence>
<dbReference type="Pfam" id="PF00109">
    <property type="entry name" value="ketoacyl-synt"/>
    <property type="match status" value="1"/>
</dbReference>
<dbReference type="Pfam" id="PF16197">
    <property type="entry name" value="KAsynt_C_assoc"/>
    <property type="match status" value="1"/>
</dbReference>
<dbReference type="Proteomes" id="UP000091846">
    <property type="component" value="Unassembled WGS sequence"/>
</dbReference>
<gene>
    <name evidence="11" type="ORF">A5708_02575</name>
</gene>
<dbReference type="InterPro" id="IPR020806">
    <property type="entry name" value="PKS_PP-bd"/>
</dbReference>
<dbReference type="SUPFAM" id="SSF53901">
    <property type="entry name" value="Thiolase-like"/>
    <property type="match status" value="1"/>
</dbReference>
<dbReference type="Pfam" id="PF08240">
    <property type="entry name" value="ADH_N"/>
    <property type="match status" value="1"/>
</dbReference>
<feature type="domain" description="PKS/mFAS DH" evidence="10">
    <location>
        <begin position="921"/>
        <end position="1204"/>
    </location>
</feature>
<evidence type="ECO:0000259" key="10">
    <source>
        <dbReference type="PROSITE" id="PS52019"/>
    </source>
</evidence>
<dbReference type="InterPro" id="IPR049552">
    <property type="entry name" value="PKS_DH_N"/>
</dbReference>
<dbReference type="GO" id="GO:0005886">
    <property type="term" value="C:plasma membrane"/>
    <property type="evidence" value="ECO:0007669"/>
    <property type="project" value="TreeGrafter"/>
</dbReference>
<proteinExistence type="predicted"/>
<feature type="domain" description="Ketosynthase family 3 (KS3)" evidence="9">
    <location>
        <begin position="31"/>
        <end position="454"/>
    </location>
</feature>
<dbReference type="SMART" id="SM00822">
    <property type="entry name" value="PKS_KR"/>
    <property type="match status" value="1"/>
</dbReference>
<dbReference type="InterPro" id="IPR053386">
    <property type="entry name" value="MBFA_synthase"/>
</dbReference>
<dbReference type="NCBIfam" id="NF041183">
    <property type="entry name" value="Pks2_ls1_myc"/>
    <property type="match status" value="1"/>
</dbReference>
<dbReference type="SMART" id="SM00823">
    <property type="entry name" value="PKS_PP"/>
    <property type="match status" value="1"/>
</dbReference>
<feature type="domain" description="Carrier" evidence="8">
    <location>
        <begin position="2056"/>
        <end position="2131"/>
    </location>
</feature>
<feature type="region of interest" description="N-terminal hotdog fold" evidence="6">
    <location>
        <begin position="921"/>
        <end position="1038"/>
    </location>
</feature>
<keyword evidence="1" id="KW-0596">Phosphopantetheine</keyword>
<dbReference type="InterPro" id="IPR018201">
    <property type="entry name" value="Ketoacyl_synth_AS"/>
</dbReference>
<keyword evidence="4" id="KW-0521">NADP</keyword>
<dbReference type="Gene3D" id="3.40.50.720">
    <property type="entry name" value="NAD(P)-binding Rossmann-like Domain"/>
    <property type="match status" value="3"/>
</dbReference>
<dbReference type="SMART" id="SM00827">
    <property type="entry name" value="PKS_AT"/>
    <property type="match status" value="1"/>
</dbReference>
<organism evidence="11 12">
    <name type="scientific">Mycobacterium colombiense</name>
    <dbReference type="NCBI Taxonomy" id="339268"/>
    <lineage>
        <taxon>Bacteria</taxon>
        <taxon>Bacillati</taxon>
        <taxon>Actinomycetota</taxon>
        <taxon>Actinomycetes</taxon>
        <taxon>Mycobacteriales</taxon>
        <taxon>Mycobacteriaceae</taxon>
        <taxon>Mycobacterium</taxon>
        <taxon>Mycobacterium avium complex (MAC)</taxon>
    </lineage>
</organism>
<dbReference type="Gene3D" id="3.40.366.10">
    <property type="entry name" value="Malonyl-Coenzyme A Acyl Carrier Protein, domain 2"/>
    <property type="match status" value="1"/>
</dbReference>
<dbReference type="PROSITE" id="PS50075">
    <property type="entry name" value="CARRIER"/>
    <property type="match status" value="1"/>
</dbReference>
<dbReference type="InterPro" id="IPR009081">
    <property type="entry name" value="PP-bd_ACP"/>
</dbReference>
<dbReference type="SUPFAM" id="SSF51735">
    <property type="entry name" value="NAD(P)-binding Rossmann-fold domains"/>
    <property type="match status" value="3"/>
</dbReference>
<dbReference type="SUPFAM" id="SSF50129">
    <property type="entry name" value="GroES-like"/>
    <property type="match status" value="1"/>
</dbReference>
<protein>
    <submittedName>
        <fullName evidence="11">Polyketide synthase</fullName>
    </submittedName>
</protein>
<dbReference type="InterPro" id="IPR001227">
    <property type="entry name" value="Ac_transferase_dom_sf"/>
</dbReference>
<dbReference type="CDD" id="cd00833">
    <property type="entry name" value="PKS"/>
    <property type="match status" value="1"/>
</dbReference>
<reference evidence="11 12" key="1">
    <citation type="submission" date="2016-06" db="EMBL/GenBank/DDBJ databases">
        <authorList>
            <person name="Kjaerup R.B."/>
            <person name="Dalgaard T.S."/>
            <person name="Juul-Madsen H.R."/>
        </authorList>
    </citation>
    <scope>NUCLEOTIDE SEQUENCE [LARGE SCALE GENOMIC DNA]</scope>
    <source>
        <strain evidence="11 12">E1334</strain>
    </source>
</reference>
<dbReference type="GO" id="GO:0031177">
    <property type="term" value="F:phosphopantetheine binding"/>
    <property type="evidence" value="ECO:0007669"/>
    <property type="project" value="InterPro"/>
</dbReference>
<dbReference type="SUPFAM" id="SSF55048">
    <property type="entry name" value="Probable ACP-binding domain of malonyl-CoA ACP transacylase"/>
    <property type="match status" value="1"/>
</dbReference>
<dbReference type="InterPro" id="IPR042104">
    <property type="entry name" value="PKS_dehydratase_sf"/>
</dbReference>
<dbReference type="InterPro" id="IPR032821">
    <property type="entry name" value="PKS_assoc"/>
</dbReference>
<dbReference type="InterPro" id="IPR020843">
    <property type="entry name" value="ER"/>
</dbReference>
<comment type="caution">
    <text evidence="11">The sequence shown here is derived from an EMBL/GenBank/DDBJ whole genome shotgun (WGS) entry which is preliminary data.</text>
</comment>
<dbReference type="PROSITE" id="PS00606">
    <property type="entry name" value="KS3_1"/>
    <property type="match status" value="1"/>
</dbReference>
<evidence type="ECO:0000313" key="11">
    <source>
        <dbReference type="EMBL" id="OBI39638.1"/>
    </source>
</evidence>
<dbReference type="InterPro" id="IPR057326">
    <property type="entry name" value="KR_dom"/>
</dbReference>
<keyword evidence="3" id="KW-0808">Transferase</keyword>
<dbReference type="Gene3D" id="3.40.47.10">
    <property type="match status" value="1"/>
</dbReference>
<dbReference type="GO" id="GO:0004312">
    <property type="term" value="F:fatty acid synthase activity"/>
    <property type="evidence" value="ECO:0007669"/>
    <property type="project" value="TreeGrafter"/>
</dbReference>
<dbReference type="InterPro" id="IPR049900">
    <property type="entry name" value="PKS_mFAS_DH"/>
</dbReference>
<evidence type="ECO:0000256" key="5">
    <source>
        <dbReference type="ARBA" id="ARBA00023268"/>
    </source>
</evidence>
<dbReference type="InterPro" id="IPR016039">
    <property type="entry name" value="Thiolase-like"/>
</dbReference>
<dbReference type="InterPro" id="IPR049551">
    <property type="entry name" value="PKS_DH_C"/>
</dbReference>
<evidence type="ECO:0000256" key="3">
    <source>
        <dbReference type="ARBA" id="ARBA00022679"/>
    </source>
</evidence>
<dbReference type="GO" id="GO:0071770">
    <property type="term" value="P:DIM/DIP cell wall layer assembly"/>
    <property type="evidence" value="ECO:0007669"/>
    <property type="project" value="TreeGrafter"/>
</dbReference>
<dbReference type="FunFam" id="3.30.70.250:FF:000003">
    <property type="entry name" value="Polyketide beta-ketoacyl synthase Pks3"/>
    <property type="match status" value="1"/>
</dbReference>
<dbReference type="InterPro" id="IPR016036">
    <property type="entry name" value="Malonyl_transacylase_ACP-bd"/>
</dbReference>
<dbReference type="SMART" id="SM00825">
    <property type="entry name" value="PKS_KS"/>
    <property type="match status" value="1"/>
</dbReference>
<dbReference type="GO" id="GO:0005737">
    <property type="term" value="C:cytoplasm"/>
    <property type="evidence" value="ECO:0007669"/>
    <property type="project" value="TreeGrafter"/>
</dbReference>
<dbReference type="Pfam" id="PF14765">
    <property type="entry name" value="PS-DH"/>
    <property type="match status" value="1"/>
</dbReference>
<dbReference type="InterPro" id="IPR014030">
    <property type="entry name" value="Ketoacyl_synth_N"/>
</dbReference>
<dbReference type="InterPro" id="IPR036736">
    <property type="entry name" value="ACP-like_sf"/>
</dbReference>
<dbReference type="GO" id="GO:0004315">
    <property type="term" value="F:3-oxoacyl-[acyl-carrier-protein] synthase activity"/>
    <property type="evidence" value="ECO:0007669"/>
    <property type="project" value="InterPro"/>
</dbReference>
<dbReference type="PROSITE" id="PS52019">
    <property type="entry name" value="PKS_MFAS_DH"/>
    <property type="match status" value="1"/>
</dbReference>
<dbReference type="InterPro" id="IPR011032">
    <property type="entry name" value="GroES-like_sf"/>
</dbReference>
<dbReference type="CDD" id="cd05195">
    <property type="entry name" value="enoyl_red"/>
    <property type="match status" value="1"/>
</dbReference>
<dbReference type="PANTHER" id="PTHR43775">
    <property type="entry name" value="FATTY ACID SYNTHASE"/>
    <property type="match status" value="1"/>
</dbReference>
<accession>A0A1A2YQB3</accession>
<dbReference type="InterPro" id="IPR013968">
    <property type="entry name" value="PKS_KR"/>
</dbReference>
<dbReference type="Pfam" id="PF00550">
    <property type="entry name" value="PP-binding"/>
    <property type="match status" value="1"/>
</dbReference>
<dbReference type="SUPFAM" id="SSF52151">
    <property type="entry name" value="FabD/lysophospholipase-like"/>
    <property type="match status" value="1"/>
</dbReference>
<dbReference type="InterPro" id="IPR050091">
    <property type="entry name" value="PKS_NRPS_Biosynth_Enz"/>
</dbReference>
<dbReference type="InterPro" id="IPR013154">
    <property type="entry name" value="ADH-like_N"/>
</dbReference>
<dbReference type="GO" id="GO:0006633">
    <property type="term" value="P:fatty acid biosynthetic process"/>
    <property type="evidence" value="ECO:0007669"/>
    <property type="project" value="InterPro"/>
</dbReference>
<dbReference type="InterPro" id="IPR020841">
    <property type="entry name" value="PKS_Beta-ketoAc_synthase_dom"/>
</dbReference>
<dbReference type="Pfam" id="PF21089">
    <property type="entry name" value="PKS_DH_N"/>
    <property type="match status" value="1"/>
</dbReference>
<dbReference type="Pfam" id="PF00698">
    <property type="entry name" value="Acyl_transf_1"/>
    <property type="match status" value="1"/>
</dbReference>
<dbReference type="InterPro" id="IPR014031">
    <property type="entry name" value="Ketoacyl_synth_C"/>
</dbReference>
<dbReference type="SUPFAM" id="SSF47336">
    <property type="entry name" value="ACP-like"/>
    <property type="match status" value="1"/>
</dbReference>
<dbReference type="SMART" id="SM00829">
    <property type="entry name" value="PKS_ER"/>
    <property type="match status" value="1"/>
</dbReference>
<evidence type="ECO:0000259" key="8">
    <source>
        <dbReference type="PROSITE" id="PS50075"/>
    </source>
</evidence>
<dbReference type="Gene3D" id="3.90.180.10">
    <property type="entry name" value="Medium-chain alcohol dehydrogenases, catalytic domain"/>
    <property type="match status" value="1"/>
</dbReference>
<evidence type="ECO:0000256" key="1">
    <source>
        <dbReference type="ARBA" id="ARBA00022450"/>
    </source>
</evidence>
<evidence type="ECO:0000256" key="4">
    <source>
        <dbReference type="ARBA" id="ARBA00022857"/>
    </source>
</evidence>
<dbReference type="FunFam" id="3.40.50.720:FF:000209">
    <property type="entry name" value="Polyketide synthase Pks12"/>
    <property type="match status" value="1"/>
</dbReference>
<name>A0A1A2YQB3_9MYCO</name>
<feature type="region of interest" description="Disordered" evidence="7">
    <location>
        <begin position="1"/>
        <end position="20"/>
    </location>
</feature>
<dbReference type="Pfam" id="PF08659">
    <property type="entry name" value="KR"/>
    <property type="match status" value="1"/>
</dbReference>
<dbReference type="InterPro" id="IPR020807">
    <property type="entry name" value="PKS_DH"/>
</dbReference>
<keyword evidence="5" id="KW-0511">Multifunctional enzyme</keyword>
<evidence type="ECO:0000256" key="7">
    <source>
        <dbReference type="SAM" id="MobiDB-lite"/>
    </source>
</evidence>
<dbReference type="GO" id="GO:0016491">
    <property type="term" value="F:oxidoreductase activity"/>
    <property type="evidence" value="ECO:0007669"/>
    <property type="project" value="InterPro"/>
</dbReference>
<sequence length="2152" mass="229090">MRRNGFVRANSSSGADSGPAVSVVPVVKASCTPVAVIGMACRLPGGIDSPERLWEALLRGDDLVTEIPPDRWDADEYYDPQPGVPGRSVCKWGAFLDDVAGFDPEFFGITEKEATAMDPQHRLLLETAWEAMEHGGLTRKRLARSRTGVFVGLMHDDYQLVHAEADALEGPYGYMGNSFAMGSGRIAYTMGLQGPAMTVDTACSSGLAAVHVACRSLHDGESDMALAGGVSVSFEPRKSCSGSAIGMLSATGRCHAFDIAADGFVAGEGCVVLLLKRLADALRDGDRILAVLRGTAANQDGHTPNIVTPSRAAQVEAYREALAGAGVDARTVGMVEAHGPGTPVGDPIEYASLAEVYGLDGPCALASVKTNFGHTQSAAGALGLMKAVLVLQHGVIPRNLHFTRLPDEMARIETNLFVPQENTPWPSNGHHGPRRAAVSSYGFSGTNVHAIVEQAPETVVPDAAPTTPALDGSLLFALSATSAGGLRQTAGRLADWVDVHGADLAATDLAYTLARRRAHRSVRTAVIAPGIKELNEGLRKVAETDFPYQPTVGQDDRGPVWVFSGQGSQWAAMGTDLLATEPVFAATVAQVEPMIAAESGFSVTEAISARETVSGIDRIQPALFTMQVALAATMKAYGVQPGAVIGHSMGEAAAAVVAGALTLEDGVRVICRRSRLMSTIAGSGAMASVELPAEQVLLELTARGVEDVVLAVVASPRSTVIGGAAQTVRDLVTAWEQRDLVAREIAVDVASHSPQVDPILDELCDVLAEIRPTTPQLPFYSATAFDPREQPVCDAWYWSDNLRHMVRFAAAVQAALEDGFRVFAELAPHPLLTHAVEQTAGGAGMPVAALTAMRREQPLPHGLRSLLTDLFSAGAAIDFSVIYPSGVLVDSPLPAWSHRPLLLTRKAPDPRGRGAGTVAAHPLLGAHVRLHEEPERHVWQGEVGTAAQPWLGDHRIHNVAALPGAAYCEMALAAARTIHGEKSEVRDIRFEAMLLLDDETPVSAVASVTAAGAADFVVETFQDGTHIRRATAVLHAGMDEDQPPAHDMAALLTAHSCRLDGAELRQRFDGHGLQYGPAFAGLAAAHGAEESIGTVLAEVGLPGPIRSQHSAYGVHPALLDACFQSVAAHSGAQVAGDAGLLLPLGVRRVCAYGSARTARYCYTTLTRADGVGLEADLDVLDEHGTVLLAVRGLQLGTGSPESANRDRVLNERLLSIEWKQRTLPDVDHVGPGTCLLISTSATADVMATSLTDALKAEGARCATMTWPQHADHHANTELLGTHLADQVSRAVILTGPKNGNPEQECGLLGGDYVRHLVRIARKITDIDEEPPRLYLVTRNAQTVLPGDVPNLEQAGLRGLMRAISTEYPHLRATQIDMGEDGEAERLARQLLGSSEEDETAWRNGEWYTARLSPAPLRPEERRTTVVDHRHDGMRIQIRTPGDLETMELAAFQRVSPQPGEIEVKVRASGVNFADVLLADGRYPSIDGDVPQLGMDFAGVVTAVGSDVTTHRLGDRVGGFSKNGCWSTFITCDARLAVTLPRGLTEAQAAAVSTPHAIAWYALHDQARITSGDRVLIHSATGSVGRAAIAIARAAGAEIFATAGSEQRRELLRGLDIQHIYDSRNTDFAEHIRRETDGEGVDIVLNSLPGAAQRAGLEVLSVGGRFVEIGKHDVYANTRVGLFPFHRNLTFHYIDLALMSQSHPKRIGDLLGTVYRLVADGELPLPECTHHPLGDAATAVRTMSADEQTGKIVLDVPQSGHTSVVVPPEQARPFRQDGSYIVTGGLGGIGLFLAEKMAAAGCGRIVLSSRSQPNPKALETIELIRAMGTDIAVECGDITEVDTAPRLVGAATATGLPLRGVLHAAAVFENAMLANMTDELIDRNWAPKVHGAWNLHHATSTLPLDWFCLFSSAVGLVGSPGQGAYAAANGWLDAFARWRRTRGLPATGIGWALWAEVGRAAELRAEAGEAMAPGRDGEGTAIAHWRDTAFTADEGGYAFEALLCHDRAYSGYAKLTGTPWFGAYAQRSRFAELFRSNDQSASETGELLNELYALPSEEWPVRLRRMISDAVSLILRRTIDPDHPLSEYGLDSMGNLELRTRVEAETGIRVTTNDITTIQGLAGLLCERLAPTGSLGPVTTGQHLETPAEPQAD</sequence>
<dbReference type="Pfam" id="PF13602">
    <property type="entry name" value="ADH_zinc_N_2"/>
    <property type="match status" value="1"/>
</dbReference>
<feature type="active site" description="Proton donor; for dehydratase activity" evidence="6">
    <location>
        <position position="1120"/>
    </location>
</feature>
<dbReference type="InterPro" id="IPR014043">
    <property type="entry name" value="Acyl_transferase_dom"/>
</dbReference>
<feature type="region of interest" description="C-terminal hotdog fold" evidence="6">
    <location>
        <begin position="1056"/>
        <end position="1204"/>
    </location>
</feature>
<dbReference type="InterPro" id="IPR016035">
    <property type="entry name" value="Acyl_Trfase/lysoPLipase"/>
</dbReference>
<dbReference type="PANTHER" id="PTHR43775:SF37">
    <property type="entry name" value="SI:DKEY-61P9.11"/>
    <property type="match status" value="1"/>
</dbReference>
<dbReference type="PROSITE" id="PS52004">
    <property type="entry name" value="KS3_2"/>
    <property type="match status" value="1"/>
</dbReference>
<dbReference type="EMBL" id="LZKI01000115">
    <property type="protein sequence ID" value="OBI39638.1"/>
    <property type="molecule type" value="Genomic_DNA"/>
</dbReference>
<dbReference type="Gene3D" id="1.10.1200.10">
    <property type="entry name" value="ACP-like"/>
    <property type="match status" value="1"/>
</dbReference>
<dbReference type="Gene3D" id="3.30.70.250">
    <property type="entry name" value="Malonyl-CoA ACP transacylase, ACP-binding"/>
    <property type="match status" value="1"/>
</dbReference>
<feature type="active site" description="Proton acceptor; for dehydratase activity" evidence="6">
    <location>
        <position position="954"/>
    </location>
</feature>
<keyword evidence="2" id="KW-0597">Phosphoprotein</keyword>
<evidence type="ECO:0000259" key="9">
    <source>
        <dbReference type="PROSITE" id="PS52004"/>
    </source>
</evidence>
<dbReference type="Gene3D" id="3.10.129.110">
    <property type="entry name" value="Polyketide synthase dehydratase"/>
    <property type="match status" value="1"/>
</dbReference>
<evidence type="ECO:0000256" key="2">
    <source>
        <dbReference type="ARBA" id="ARBA00022553"/>
    </source>
</evidence>
<dbReference type="Pfam" id="PF02801">
    <property type="entry name" value="Ketoacyl-synt_C"/>
    <property type="match status" value="1"/>
</dbReference>
<dbReference type="FunFam" id="3.40.47.10:FF:000019">
    <property type="entry name" value="Polyketide synthase type I"/>
    <property type="match status" value="1"/>
</dbReference>